<dbReference type="InParanoid" id="A0A2H3DY51"/>
<gene>
    <name evidence="1" type="ORF">ARMGADRAFT_1165558</name>
</gene>
<sequence>MGSSTAPFIEPSALAANLSNFLSWTRAALVDDLPSPTSTPAVEAQKEVITRFELPESLEKSLIAARDDPLEDPMTQEFARKLLAAYAGRFTSTADDKELTHAWKHLAGVHANLAFSIDPENCFQPSESTTRSPVDSLMILAVRMLSTMQILAPIRYQQEVEMAMAKTYYSPPPFTISESFTCGGQANYRVSTEDETEIAQFAYSHDVTKEVSTEVGSDICYFLLAMFAIEYNNDSIAAFRHLLVDFAVILRHRQLLGFSFDYLLGMTGYHYTGFNSFRLNFFLGALDGEKGRVKSWDVGELDIMRPEELLQAYVWISNGISQFVAFANDWHFDPSAPRDLEKLAWRADGCEKGSRGKHRYYLSEVDAVEEWEEDRFGRNMDVIVEPDGTLYKGSHGDFVDGRLDADAAN</sequence>
<dbReference type="EMBL" id="KZ293658">
    <property type="protein sequence ID" value="PBK92396.1"/>
    <property type="molecule type" value="Genomic_DNA"/>
</dbReference>
<dbReference type="OrthoDB" id="2852223at2759"/>
<dbReference type="OMA" id="QAYVWIS"/>
<dbReference type="Proteomes" id="UP000217790">
    <property type="component" value="Unassembled WGS sequence"/>
</dbReference>
<evidence type="ECO:0000313" key="1">
    <source>
        <dbReference type="EMBL" id="PBK92396.1"/>
    </source>
</evidence>
<organism evidence="1 2">
    <name type="scientific">Armillaria gallica</name>
    <name type="common">Bulbous honey fungus</name>
    <name type="synonym">Armillaria bulbosa</name>
    <dbReference type="NCBI Taxonomy" id="47427"/>
    <lineage>
        <taxon>Eukaryota</taxon>
        <taxon>Fungi</taxon>
        <taxon>Dikarya</taxon>
        <taxon>Basidiomycota</taxon>
        <taxon>Agaricomycotina</taxon>
        <taxon>Agaricomycetes</taxon>
        <taxon>Agaricomycetidae</taxon>
        <taxon>Agaricales</taxon>
        <taxon>Marasmiineae</taxon>
        <taxon>Physalacriaceae</taxon>
        <taxon>Armillaria</taxon>
    </lineage>
</organism>
<keyword evidence="2" id="KW-1185">Reference proteome</keyword>
<name>A0A2H3DY51_ARMGA</name>
<proteinExistence type="predicted"/>
<evidence type="ECO:0000313" key="2">
    <source>
        <dbReference type="Proteomes" id="UP000217790"/>
    </source>
</evidence>
<dbReference type="AlphaFoldDB" id="A0A2H3DY51"/>
<reference evidence="2" key="1">
    <citation type="journal article" date="2017" name="Nat. Ecol. Evol.">
        <title>Genome expansion and lineage-specific genetic innovations in the forest pathogenic fungi Armillaria.</title>
        <authorList>
            <person name="Sipos G."/>
            <person name="Prasanna A.N."/>
            <person name="Walter M.C."/>
            <person name="O'Connor E."/>
            <person name="Balint B."/>
            <person name="Krizsan K."/>
            <person name="Kiss B."/>
            <person name="Hess J."/>
            <person name="Varga T."/>
            <person name="Slot J."/>
            <person name="Riley R."/>
            <person name="Boka B."/>
            <person name="Rigling D."/>
            <person name="Barry K."/>
            <person name="Lee J."/>
            <person name="Mihaltcheva S."/>
            <person name="LaButti K."/>
            <person name="Lipzen A."/>
            <person name="Waldron R."/>
            <person name="Moloney N.M."/>
            <person name="Sperisen C."/>
            <person name="Kredics L."/>
            <person name="Vagvoelgyi C."/>
            <person name="Patrignani A."/>
            <person name="Fitzpatrick D."/>
            <person name="Nagy I."/>
            <person name="Doyle S."/>
            <person name="Anderson J.B."/>
            <person name="Grigoriev I.V."/>
            <person name="Gueldener U."/>
            <person name="Muensterkoetter M."/>
            <person name="Nagy L.G."/>
        </authorList>
    </citation>
    <scope>NUCLEOTIDE SEQUENCE [LARGE SCALE GENOMIC DNA]</scope>
    <source>
        <strain evidence="2">Ar21-2</strain>
    </source>
</reference>
<accession>A0A2H3DY51</accession>
<protein>
    <submittedName>
        <fullName evidence="1">Uncharacterized protein</fullName>
    </submittedName>
</protein>